<gene>
    <name evidence="1" type="ORF">N7530_009353</name>
</gene>
<reference evidence="1" key="1">
    <citation type="submission" date="2022-12" db="EMBL/GenBank/DDBJ databases">
        <authorList>
            <person name="Petersen C."/>
        </authorList>
    </citation>
    <scope>NUCLEOTIDE SEQUENCE</scope>
    <source>
        <strain evidence="1">IBT 17660</strain>
    </source>
</reference>
<organism evidence="1 2">
    <name type="scientific">Penicillium desertorum</name>
    <dbReference type="NCBI Taxonomy" id="1303715"/>
    <lineage>
        <taxon>Eukaryota</taxon>
        <taxon>Fungi</taxon>
        <taxon>Dikarya</taxon>
        <taxon>Ascomycota</taxon>
        <taxon>Pezizomycotina</taxon>
        <taxon>Eurotiomycetes</taxon>
        <taxon>Eurotiomycetidae</taxon>
        <taxon>Eurotiales</taxon>
        <taxon>Aspergillaceae</taxon>
        <taxon>Penicillium</taxon>
    </lineage>
</organism>
<dbReference type="InterPro" id="IPR011990">
    <property type="entry name" value="TPR-like_helical_dom_sf"/>
</dbReference>
<evidence type="ECO:0000313" key="1">
    <source>
        <dbReference type="EMBL" id="KAJ5465566.1"/>
    </source>
</evidence>
<reference evidence="1" key="2">
    <citation type="journal article" date="2023" name="IMA Fungus">
        <title>Comparative genomic study of the Penicillium genus elucidates a diverse pangenome and 15 lateral gene transfer events.</title>
        <authorList>
            <person name="Petersen C."/>
            <person name="Sorensen T."/>
            <person name="Nielsen M.R."/>
            <person name="Sondergaard T.E."/>
            <person name="Sorensen J.L."/>
            <person name="Fitzpatrick D.A."/>
            <person name="Frisvad J.C."/>
            <person name="Nielsen K.L."/>
        </authorList>
    </citation>
    <scope>NUCLEOTIDE SEQUENCE</scope>
    <source>
        <strain evidence="1">IBT 17660</strain>
    </source>
</reference>
<dbReference type="AlphaFoldDB" id="A0A9X0BIA4"/>
<dbReference type="SUPFAM" id="SSF48452">
    <property type="entry name" value="TPR-like"/>
    <property type="match status" value="1"/>
</dbReference>
<comment type="caution">
    <text evidence="1">The sequence shown here is derived from an EMBL/GenBank/DDBJ whole genome shotgun (WGS) entry which is preliminary data.</text>
</comment>
<accession>A0A9X0BIA4</accession>
<keyword evidence="2" id="KW-1185">Reference proteome</keyword>
<name>A0A9X0BIA4_9EURO</name>
<dbReference type="Gene3D" id="1.25.40.10">
    <property type="entry name" value="Tetratricopeptide repeat domain"/>
    <property type="match status" value="1"/>
</dbReference>
<dbReference type="OrthoDB" id="2913095at2759"/>
<protein>
    <submittedName>
        <fullName evidence="1">Uncharacterized protein</fullName>
    </submittedName>
</protein>
<dbReference type="EMBL" id="JAPWDO010000006">
    <property type="protein sequence ID" value="KAJ5465566.1"/>
    <property type="molecule type" value="Genomic_DNA"/>
</dbReference>
<proteinExistence type="predicted"/>
<evidence type="ECO:0000313" key="2">
    <source>
        <dbReference type="Proteomes" id="UP001147760"/>
    </source>
</evidence>
<dbReference type="Proteomes" id="UP001147760">
    <property type="component" value="Unassembled WGS sequence"/>
</dbReference>
<sequence>MTYHCFREPSSSEEVRDIYFFVDKYLSKILGETEYENWEVANLERTARFERWAYEAIRLSGKDSLWHTQMAMLYENRMLSAEAVKRCDSVLHKDPANWRASFCRARNSELSEAIERLKAVISCQESDSLWMQDPTHKKDLAEMTYALAGKYRLLNNFELVIPTVALSLKQDPQRIDQAFDAMRWYWVNKKWEAILSLLEQVASFDNQEHLAAMVTVATTQQFGIVHTVYQAGIQKAKKQSDAKALFMFHYYYGNVLYGQPQRPEDQIIELWEAALKVDLPSSDFEVVGSLSQIYAGLGGLYLQRALVAKDNADPAAAEDSLRRLSDMVPEEVTQAQLPLPPQLYIARFHHVNGDHAKAREIVRTLVQIALELLSDEDTKNDDQAFAKLLYIFIPLGDKRNTVAACTLLALCTKAEHEADPDSSDDSDDDDDEPNYYLGLSCFGQCKHQWKVPSKIQICMNCIMICLEDNCLKKLREGKLELNICHPSHEYLEVPEWDEDRMASLPKGEVPWENLPWGERNITLEEWKQEIRKEYIGLDA</sequence>